<keyword evidence="4" id="KW-0805">Transcription regulation</keyword>
<dbReference type="InterPro" id="IPR001867">
    <property type="entry name" value="OmpR/PhoB-type_DNA-bd"/>
</dbReference>
<dbReference type="GO" id="GO:0032993">
    <property type="term" value="C:protein-DNA complex"/>
    <property type="evidence" value="ECO:0007669"/>
    <property type="project" value="TreeGrafter"/>
</dbReference>
<comment type="function">
    <text evidence="7">May play the central regulatory role in sporulation. It may be an element of the effector pathway responsible for the activation of sporulation genes in response to nutritional stress. Spo0A may act in concert with spo0H (a sigma factor) to control the expression of some genes that are critical to the sporulation process.</text>
</comment>
<evidence type="ECO:0000256" key="1">
    <source>
        <dbReference type="ARBA" id="ARBA00018672"/>
    </source>
</evidence>
<feature type="DNA-binding region" description="OmpR/PhoB-type" evidence="9">
    <location>
        <begin position="127"/>
        <end position="226"/>
    </location>
</feature>
<dbReference type="SUPFAM" id="SSF52172">
    <property type="entry name" value="CheY-like"/>
    <property type="match status" value="1"/>
</dbReference>
<dbReference type="InterPro" id="IPR001789">
    <property type="entry name" value="Sig_transdc_resp-reg_receiver"/>
</dbReference>
<gene>
    <name evidence="12" type="ORF">N495_09725</name>
</gene>
<dbReference type="CDD" id="cd00383">
    <property type="entry name" value="trans_reg_C"/>
    <property type="match status" value="1"/>
</dbReference>
<dbReference type="PROSITE" id="PS51755">
    <property type="entry name" value="OMPR_PHOB"/>
    <property type="match status" value="1"/>
</dbReference>
<evidence type="ECO:0000313" key="12">
    <source>
        <dbReference type="EMBL" id="KIS23861.1"/>
    </source>
</evidence>
<dbReference type="CDD" id="cd17574">
    <property type="entry name" value="REC_OmpR"/>
    <property type="match status" value="1"/>
</dbReference>
<evidence type="ECO:0000256" key="6">
    <source>
        <dbReference type="ARBA" id="ARBA00023163"/>
    </source>
</evidence>
<feature type="domain" description="OmpR/PhoB-type" evidence="11">
    <location>
        <begin position="127"/>
        <end position="226"/>
    </location>
</feature>
<dbReference type="Pfam" id="PF00486">
    <property type="entry name" value="Trans_reg_C"/>
    <property type="match status" value="1"/>
</dbReference>
<dbReference type="GO" id="GO:0000156">
    <property type="term" value="F:phosphorelay response regulator activity"/>
    <property type="evidence" value="ECO:0007669"/>
    <property type="project" value="TreeGrafter"/>
</dbReference>
<dbReference type="InterPro" id="IPR039420">
    <property type="entry name" value="WalR-like"/>
</dbReference>
<dbReference type="PATRIC" id="fig|1379739.3.peg.2305"/>
<dbReference type="GO" id="GO:0005829">
    <property type="term" value="C:cytosol"/>
    <property type="evidence" value="ECO:0007669"/>
    <property type="project" value="TreeGrafter"/>
</dbReference>
<evidence type="ECO:0000313" key="13">
    <source>
        <dbReference type="Proteomes" id="UP000032250"/>
    </source>
</evidence>
<dbReference type="HOGENOM" id="CLU_000445_30_3_9"/>
<evidence type="ECO:0000256" key="4">
    <source>
        <dbReference type="ARBA" id="ARBA00023015"/>
    </source>
</evidence>
<evidence type="ECO:0000259" key="11">
    <source>
        <dbReference type="PROSITE" id="PS51755"/>
    </source>
</evidence>
<dbReference type="Gene3D" id="3.40.50.2300">
    <property type="match status" value="1"/>
</dbReference>
<keyword evidence="5 9" id="KW-0238">DNA-binding</keyword>
<keyword evidence="6" id="KW-0804">Transcription</keyword>
<evidence type="ECO:0000256" key="3">
    <source>
        <dbReference type="ARBA" id="ARBA00023012"/>
    </source>
</evidence>
<dbReference type="PANTHER" id="PTHR48111">
    <property type="entry name" value="REGULATOR OF RPOS"/>
    <property type="match status" value="1"/>
</dbReference>
<dbReference type="SMART" id="SM00862">
    <property type="entry name" value="Trans_reg_C"/>
    <property type="match status" value="1"/>
</dbReference>
<reference evidence="12 13" key="1">
    <citation type="submission" date="2014-06" db="EMBL/GenBank/DDBJ databases">
        <title>Genome characterization of distinct group I Clostridium botulinum lineages.</title>
        <authorList>
            <person name="Giordani F."/>
            <person name="Anselmo A."/>
            <person name="Fillo S."/>
            <person name="Palozzi A.M."/>
            <person name="Fortunato A."/>
            <person name="Gentile B."/>
            <person name="Ciammaruconi A."/>
            <person name="Anniballi F."/>
            <person name="De Medici D."/>
            <person name="Lista F."/>
        </authorList>
    </citation>
    <scope>NUCLEOTIDE SEQUENCE [LARGE SCALE GENOMIC DNA]</scope>
    <source>
        <strain evidence="12 13">B2 450</strain>
    </source>
</reference>
<evidence type="ECO:0000259" key="10">
    <source>
        <dbReference type="PROSITE" id="PS50110"/>
    </source>
</evidence>
<keyword evidence="2 8" id="KW-0597">Phosphoprotein</keyword>
<dbReference type="EMBL" id="JXSU01000007">
    <property type="protein sequence ID" value="KIS23861.1"/>
    <property type="molecule type" value="Genomic_DNA"/>
</dbReference>
<keyword evidence="3" id="KW-0902">Two-component regulatory system</keyword>
<proteinExistence type="predicted"/>
<evidence type="ECO:0000256" key="7">
    <source>
        <dbReference type="ARBA" id="ARBA00024867"/>
    </source>
</evidence>
<organism evidence="12 13">
    <name type="scientific">Clostridium botulinum B2 450</name>
    <dbReference type="NCBI Taxonomy" id="1379739"/>
    <lineage>
        <taxon>Bacteria</taxon>
        <taxon>Bacillati</taxon>
        <taxon>Bacillota</taxon>
        <taxon>Clostridia</taxon>
        <taxon>Eubacteriales</taxon>
        <taxon>Clostridiaceae</taxon>
        <taxon>Clostridium</taxon>
    </lineage>
</organism>
<dbReference type="FunFam" id="3.40.50.2300:FF:000001">
    <property type="entry name" value="DNA-binding response regulator PhoB"/>
    <property type="match status" value="1"/>
</dbReference>
<dbReference type="OrthoDB" id="9790442at2"/>
<evidence type="ECO:0000256" key="5">
    <source>
        <dbReference type="ARBA" id="ARBA00023125"/>
    </source>
</evidence>
<evidence type="ECO:0000256" key="9">
    <source>
        <dbReference type="PROSITE-ProRule" id="PRU01091"/>
    </source>
</evidence>
<dbReference type="PANTHER" id="PTHR48111:SF2">
    <property type="entry name" value="RESPONSE REGULATOR SAER"/>
    <property type="match status" value="1"/>
</dbReference>
<dbReference type="GO" id="GO:0000976">
    <property type="term" value="F:transcription cis-regulatory region binding"/>
    <property type="evidence" value="ECO:0007669"/>
    <property type="project" value="TreeGrafter"/>
</dbReference>
<dbReference type="GO" id="GO:0006355">
    <property type="term" value="P:regulation of DNA-templated transcription"/>
    <property type="evidence" value="ECO:0007669"/>
    <property type="project" value="InterPro"/>
</dbReference>
<comment type="caution">
    <text evidence="12">The sequence shown here is derived from an EMBL/GenBank/DDBJ whole genome shotgun (WGS) entry which is preliminary data.</text>
</comment>
<evidence type="ECO:0000256" key="2">
    <source>
        <dbReference type="ARBA" id="ARBA00022553"/>
    </source>
</evidence>
<dbReference type="AlphaFoldDB" id="A0A0D1BYE9"/>
<dbReference type="SMART" id="SM00448">
    <property type="entry name" value="REC"/>
    <property type="match status" value="1"/>
</dbReference>
<accession>A0A0D1BYE9</accession>
<dbReference type="RefSeq" id="WP_043031948.1">
    <property type="nucleotide sequence ID" value="NZ_JXSU01000007.1"/>
</dbReference>
<evidence type="ECO:0000256" key="8">
    <source>
        <dbReference type="PROSITE-ProRule" id="PRU00169"/>
    </source>
</evidence>
<name>A0A0D1BYE9_CLOBO</name>
<dbReference type="InterPro" id="IPR011006">
    <property type="entry name" value="CheY-like_superfamily"/>
</dbReference>
<feature type="modified residue" description="4-aspartylphosphate" evidence="8">
    <location>
        <position position="52"/>
    </location>
</feature>
<dbReference type="InterPro" id="IPR036388">
    <property type="entry name" value="WH-like_DNA-bd_sf"/>
</dbReference>
<protein>
    <recommendedName>
        <fullName evidence="1">Stage 0 sporulation protein A homolog</fullName>
    </recommendedName>
</protein>
<dbReference type="Gene3D" id="6.10.250.690">
    <property type="match status" value="1"/>
</dbReference>
<dbReference type="PROSITE" id="PS50110">
    <property type="entry name" value="RESPONSE_REGULATORY"/>
    <property type="match status" value="1"/>
</dbReference>
<feature type="domain" description="Response regulatory" evidence="10">
    <location>
        <begin position="4"/>
        <end position="116"/>
    </location>
</feature>
<dbReference type="FunFam" id="1.10.10.10:FF:000018">
    <property type="entry name" value="DNA-binding response regulator ResD"/>
    <property type="match status" value="1"/>
</dbReference>
<sequence>MQEKILIVDDEDDIVSFIKDYFEDQGYRVITASNGREAIEYCDKDIDIILLDIMMPNIDGFQVCQKIRNKVSCPIIFLSARQSEVDKIKGLSVGGDDYIVKPFSIKELKARVQAHLRREKRVPLNNKSKISFGKLNLDLSSRKVYYEEEEIIFTAKEFDIVELLALHPEQVFSKEQIYEKVWGYDAEGDANTVAEHIKKIRAKFIKRSASLNHIATVWEVGYRWEKNKI</sequence>
<dbReference type="Pfam" id="PF00072">
    <property type="entry name" value="Response_reg"/>
    <property type="match status" value="1"/>
</dbReference>
<dbReference type="Proteomes" id="UP000032250">
    <property type="component" value="Unassembled WGS sequence"/>
</dbReference>
<dbReference type="Gene3D" id="1.10.10.10">
    <property type="entry name" value="Winged helix-like DNA-binding domain superfamily/Winged helix DNA-binding domain"/>
    <property type="match status" value="1"/>
</dbReference>